<dbReference type="EMBL" id="JAUOQO010000002">
    <property type="protein sequence ID" value="MDO6572955.1"/>
    <property type="molecule type" value="Genomic_DNA"/>
</dbReference>
<reference evidence="3" key="1">
    <citation type="submission" date="2023-07" db="EMBL/GenBank/DDBJ databases">
        <title>Genome content predicts the carbon catabolic preferences of heterotrophic bacteria.</title>
        <authorList>
            <person name="Gralka M."/>
        </authorList>
    </citation>
    <scope>NUCLEOTIDE SEQUENCE</scope>
    <source>
        <strain evidence="3">E2R20</strain>
    </source>
</reference>
<dbReference type="Proteomes" id="UP001170310">
    <property type="component" value="Unassembled WGS sequence"/>
</dbReference>
<accession>A0AAW7YQU8</accession>
<dbReference type="PROSITE" id="PS50943">
    <property type="entry name" value="HTH_CROC1"/>
    <property type="match status" value="1"/>
</dbReference>
<evidence type="ECO:0000259" key="2">
    <source>
        <dbReference type="PROSITE" id="PS50943"/>
    </source>
</evidence>
<dbReference type="CDD" id="cd00093">
    <property type="entry name" value="HTH_XRE"/>
    <property type="match status" value="1"/>
</dbReference>
<dbReference type="InterPro" id="IPR001387">
    <property type="entry name" value="Cro/C1-type_HTH"/>
</dbReference>
<proteinExistence type="predicted"/>
<dbReference type="InterPro" id="IPR010982">
    <property type="entry name" value="Lambda_DNA-bd_dom_sf"/>
</dbReference>
<evidence type="ECO:0000313" key="3">
    <source>
        <dbReference type="EMBL" id="MDO6572955.1"/>
    </source>
</evidence>
<dbReference type="RefSeq" id="WP_303520391.1">
    <property type="nucleotide sequence ID" value="NZ_JAUOQO010000002.1"/>
</dbReference>
<sequence>MYDKKAIGQRIKNIRLKHGQTQEEFGKVFSASKGNVATWEKGLSLPNKERLSMISKYGDINVTQLLYNSNDDNSELEEKIFNDMLKKYPKESHIGKALRFPDYQKRKELMQAGINRTLSVPLLKNKFHTPELILESSTYLFITDEFLNYYINNYKSNSNILKFLERGLEDLQSTVYDYDFLDFHYELQNIFNDITLLFSSRDKSVDISLLNYLETLLDKTINEIKELQIKYPDNKKSEEIIAIAIPNKQPKFKSEYSFDIDIGKTKDEKIDKINDELSTIIKNLIKNEPSLKSYLKENSSENIGDYDRT</sequence>
<dbReference type="AlphaFoldDB" id="A0AAW7YQU8"/>
<organism evidence="3 4">
    <name type="scientific">Staphylococcus pasteuri_A</name>
    <dbReference type="NCBI Taxonomy" id="3062664"/>
    <lineage>
        <taxon>Bacteria</taxon>
        <taxon>Bacillati</taxon>
        <taxon>Bacillota</taxon>
        <taxon>Bacilli</taxon>
        <taxon>Bacillales</taxon>
        <taxon>Staphylococcaceae</taxon>
        <taxon>Staphylococcus</taxon>
    </lineage>
</organism>
<gene>
    <name evidence="3" type="ORF">Q4528_02170</name>
</gene>
<dbReference type="SMART" id="SM00530">
    <property type="entry name" value="HTH_XRE"/>
    <property type="match status" value="1"/>
</dbReference>
<evidence type="ECO:0000256" key="1">
    <source>
        <dbReference type="ARBA" id="ARBA00023125"/>
    </source>
</evidence>
<name>A0AAW7YQU8_9STAP</name>
<dbReference type="Gene3D" id="1.10.260.40">
    <property type="entry name" value="lambda repressor-like DNA-binding domains"/>
    <property type="match status" value="1"/>
</dbReference>
<dbReference type="PANTHER" id="PTHR46558:SF11">
    <property type="entry name" value="HTH-TYPE TRANSCRIPTIONAL REGULATOR XRE"/>
    <property type="match status" value="1"/>
</dbReference>
<feature type="domain" description="HTH cro/C1-type" evidence="2">
    <location>
        <begin position="11"/>
        <end position="65"/>
    </location>
</feature>
<protein>
    <submittedName>
        <fullName evidence="3">Helix-turn-helix transcriptional regulator</fullName>
    </submittedName>
</protein>
<comment type="caution">
    <text evidence="3">The sequence shown here is derived from an EMBL/GenBank/DDBJ whole genome shotgun (WGS) entry which is preliminary data.</text>
</comment>
<evidence type="ECO:0000313" key="4">
    <source>
        <dbReference type="Proteomes" id="UP001170310"/>
    </source>
</evidence>
<keyword evidence="4" id="KW-1185">Reference proteome</keyword>
<keyword evidence="1" id="KW-0238">DNA-binding</keyword>
<dbReference type="PANTHER" id="PTHR46558">
    <property type="entry name" value="TRACRIPTIONAL REGULATORY PROTEIN-RELATED-RELATED"/>
    <property type="match status" value="1"/>
</dbReference>
<dbReference type="GO" id="GO:0003677">
    <property type="term" value="F:DNA binding"/>
    <property type="evidence" value="ECO:0007669"/>
    <property type="project" value="UniProtKB-KW"/>
</dbReference>
<dbReference type="SUPFAM" id="SSF47413">
    <property type="entry name" value="lambda repressor-like DNA-binding domains"/>
    <property type="match status" value="1"/>
</dbReference>